<accession>A0AAX6H8K9</accession>
<comment type="caution">
    <text evidence="1">The sequence shown here is derived from an EMBL/GenBank/DDBJ whole genome shotgun (WGS) entry which is preliminary data.</text>
</comment>
<organism evidence="1 2">
    <name type="scientific">Iris pallida</name>
    <name type="common">Sweet iris</name>
    <dbReference type="NCBI Taxonomy" id="29817"/>
    <lineage>
        <taxon>Eukaryota</taxon>
        <taxon>Viridiplantae</taxon>
        <taxon>Streptophyta</taxon>
        <taxon>Embryophyta</taxon>
        <taxon>Tracheophyta</taxon>
        <taxon>Spermatophyta</taxon>
        <taxon>Magnoliopsida</taxon>
        <taxon>Liliopsida</taxon>
        <taxon>Asparagales</taxon>
        <taxon>Iridaceae</taxon>
        <taxon>Iridoideae</taxon>
        <taxon>Irideae</taxon>
        <taxon>Iris</taxon>
    </lineage>
</organism>
<reference evidence="1" key="2">
    <citation type="submission" date="2023-04" db="EMBL/GenBank/DDBJ databases">
        <authorList>
            <person name="Bruccoleri R.E."/>
            <person name="Oakeley E.J."/>
            <person name="Faust A.-M."/>
            <person name="Dessus-Babus S."/>
            <person name="Altorfer M."/>
            <person name="Burckhardt D."/>
            <person name="Oertli M."/>
            <person name="Naumann U."/>
            <person name="Petersen F."/>
            <person name="Wong J."/>
        </authorList>
    </citation>
    <scope>NUCLEOTIDE SEQUENCE</scope>
    <source>
        <strain evidence="1">GSM-AAB239-AS_SAM_17_03QT</strain>
        <tissue evidence="1">Leaf</tissue>
    </source>
</reference>
<evidence type="ECO:0000313" key="1">
    <source>
        <dbReference type="EMBL" id="KAJ6837316.1"/>
    </source>
</evidence>
<name>A0AAX6H8K9_IRIPA</name>
<dbReference type="Proteomes" id="UP001140949">
    <property type="component" value="Unassembled WGS sequence"/>
</dbReference>
<evidence type="ECO:0000313" key="2">
    <source>
        <dbReference type="Proteomes" id="UP001140949"/>
    </source>
</evidence>
<dbReference type="AlphaFoldDB" id="A0AAX6H8K9"/>
<keyword evidence="2" id="KW-1185">Reference proteome</keyword>
<gene>
    <name evidence="1" type="ORF">M6B38_122245</name>
</gene>
<sequence length="95" mass="10641">MIYSRRSSSMTFVSHSDTSFWAPFDPHNFPTRDPILFHSTASHSFSNLICGSPVDQNLSAPTMDMAHFEPTIRPPLVSHLLESPCATYSLMIINV</sequence>
<reference evidence="1" key="1">
    <citation type="journal article" date="2023" name="GigaByte">
        <title>Genome assembly of the bearded iris, Iris pallida Lam.</title>
        <authorList>
            <person name="Bruccoleri R.E."/>
            <person name="Oakeley E.J."/>
            <person name="Faust A.M.E."/>
            <person name="Altorfer M."/>
            <person name="Dessus-Babus S."/>
            <person name="Burckhardt D."/>
            <person name="Oertli M."/>
            <person name="Naumann U."/>
            <person name="Petersen F."/>
            <person name="Wong J."/>
        </authorList>
    </citation>
    <scope>NUCLEOTIDE SEQUENCE</scope>
    <source>
        <strain evidence="1">GSM-AAB239-AS_SAM_17_03QT</strain>
    </source>
</reference>
<protein>
    <submittedName>
        <fullName evidence="1">Uncharacterized protein</fullName>
    </submittedName>
</protein>
<dbReference type="EMBL" id="JANAVB010011399">
    <property type="protein sequence ID" value="KAJ6837316.1"/>
    <property type="molecule type" value="Genomic_DNA"/>
</dbReference>
<proteinExistence type="predicted"/>